<evidence type="ECO:0000313" key="5">
    <source>
        <dbReference type="Proteomes" id="UP001596233"/>
    </source>
</evidence>
<keyword evidence="1 3" id="KW-0732">Signal</keyword>
<dbReference type="PROSITE" id="PS51257">
    <property type="entry name" value="PROKAR_LIPOPROTEIN"/>
    <property type="match status" value="1"/>
</dbReference>
<name>A0ABW1V6L4_9BACL</name>
<dbReference type="Pfam" id="PF13416">
    <property type="entry name" value="SBP_bac_8"/>
    <property type="match status" value="1"/>
</dbReference>
<organism evidence="4 5">
    <name type="scientific">Paenibacillus septentrionalis</name>
    <dbReference type="NCBI Taxonomy" id="429342"/>
    <lineage>
        <taxon>Bacteria</taxon>
        <taxon>Bacillati</taxon>
        <taxon>Bacillota</taxon>
        <taxon>Bacilli</taxon>
        <taxon>Bacillales</taxon>
        <taxon>Paenibacillaceae</taxon>
        <taxon>Paenibacillus</taxon>
    </lineage>
</organism>
<dbReference type="PANTHER" id="PTHR30006">
    <property type="entry name" value="THIAMINE-BINDING PERIPLASMIC PROTEIN-RELATED"/>
    <property type="match status" value="1"/>
</dbReference>
<dbReference type="InterPro" id="IPR006059">
    <property type="entry name" value="SBP"/>
</dbReference>
<reference evidence="5" key="1">
    <citation type="journal article" date="2019" name="Int. J. Syst. Evol. Microbiol.">
        <title>The Global Catalogue of Microorganisms (GCM) 10K type strain sequencing project: providing services to taxonomists for standard genome sequencing and annotation.</title>
        <authorList>
            <consortium name="The Broad Institute Genomics Platform"/>
            <consortium name="The Broad Institute Genome Sequencing Center for Infectious Disease"/>
            <person name="Wu L."/>
            <person name="Ma J."/>
        </authorList>
    </citation>
    <scope>NUCLEOTIDE SEQUENCE [LARGE SCALE GENOMIC DNA]</scope>
    <source>
        <strain evidence="5">PCU 280</strain>
    </source>
</reference>
<proteinExistence type="predicted"/>
<evidence type="ECO:0000313" key="4">
    <source>
        <dbReference type="EMBL" id="MFC6333466.1"/>
    </source>
</evidence>
<feature type="compositionally biased region" description="Polar residues" evidence="2">
    <location>
        <begin position="25"/>
        <end position="58"/>
    </location>
</feature>
<keyword evidence="5" id="KW-1185">Reference proteome</keyword>
<feature type="chain" id="PRO_5047501222" evidence="3">
    <location>
        <begin position="27"/>
        <end position="371"/>
    </location>
</feature>
<sequence>MKTIKIRMLIMLVLVSIIAAGCGSNASPAQTGSSQPPASNGAPSSNEQAGNAGSNNEQASEDTGEKIYLYGNDFVDVIGPLFTEQTGYELEAVHYGGGEALAKIEAERGNPQWDVLLMDGHGSIRSLADRDFLLTGWQPPEIELLSDYGQSVLPDDYAYFPVGIHAAAVIAYNKGLVSAEAAPKTWEQFFSFDGPVGHADPAVAAPAYPLVSAFFHKWGVDEAKELYAKRMKDGLHVYPKNGPVGQALVSGEIHVAALQEHNAYSLKEAGEPIEVIWPDEGAPGSLRVAAISKHTKNPAAAKAFVSFIMQPETQQLLTTLESNDSFFTPMAEGVSTREERREDGTFMLPDAQWAAEHELEIKTWFADQNVK</sequence>
<feature type="region of interest" description="Disordered" evidence="2">
    <location>
        <begin position="25"/>
        <end position="61"/>
    </location>
</feature>
<evidence type="ECO:0000256" key="2">
    <source>
        <dbReference type="SAM" id="MobiDB-lite"/>
    </source>
</evidence>
<accession>A0ABW1V6L4</accession>
<dbReference type="Proteomes" id="UP001596233">
    <property type="component" value="Unassembled WGS sequence"/>
</dbReference>
<dbReference type="EMBL" id="JBHSTE010000004">
    <property type="protein sequence ID" value="MFC6333466.1"/>
    <property type="molecule type" value="Genomic_DNA"/>
</dbReference>
<protein>
    <submittedName>
        <fullName evidence="4">Extracellular solute-binding protein</fullName>
    </submittedName>
</protein>
<dbReference type="Gene3D" id="3.40.190.10">
    <property type="entry name" value="Periplasmic binding protein-like II"/>
    <property type="match status" value="2"/>
</dbReference>
<gene>
    <name evidence="4" type="ORF">ACFP56_12625</name>
</gene>
<comment type="caution">
    <text evidence="4">The sequence shown here is derived from an EMBL/GenBank/DDBJ whole genome shotgun (WGS) entry which is preliminary data.</text>
</comment>
<evidence type="ECO:0000256" key="1">
    <source>
        <dbReference type="ARBA" id="ARBA00022729"/>
    </source>
</evidence>
<dbReference type="RefSeq" id="WP_379234972.1">
    <property type="nucleotide sequence ID" value="NZ_JBHSTE010000004.1"/>
</dbReference>
<dbReference type="SUPFAM" id="SSF53850">
    <property type="entry name" value="Periplasmic binding protein-like II"/>
    <property type="match status" value="1"/>
</dbReference>
<evidence type="ECO:0000256" key="3">
    <source>
        <dbReference type="SAM" id="SignalP"/>
    </source>
</evidence>
<feature type="signal peptide" evidence="3">
    <location>
        <begin position="1"/>
        <end position="26"/>
    </location>
</feature>